<gene>
    <name evidence="1" type="ORF">F0562_007299</name>
</gene>
<reference evidence="1 2" key="1">
    <citation type="submission" date="2019-09" db="EMBL/GenBank/DDBJ databases">
        <title>A chromosome-level genome assembly of the Chinese tupelo Nyssa sinensis.</title>
        <authorList>
            <person name="Yang X."/>
            <person name="Kang M."/>
            <person name="Yang Y."/>
            <person name="Xiong H."/>
            <person name="Wang M."/>
            <person name="Zhang Z."/>
            <person name="Wang Z."/>
            <person name="Wu H."/>
            <person name="Ma T."/>
            <person name="Liu J."/>
            <person name="Xi Z."/>
        </authorList>
    </citation>
    <scope>NUCLEOTIDE SEQUENCE [LARGE SCALE GENOMIC DNA]</scope>
    <source>
        <strain evidence="1">J267</strain>
        <tissue evidence="1">Leaf</tissue>
    </source>
</reference>
<organism evidence="1 2">
    <name type="scientific">Nyssa sinensis</name>
    <dbReference type="NCBI Taxonomy" id="561372"/>
    <lineage>
        <taxon>Eukaryota</taxon>
        <taxon>Viridiplantae</taxon>
        <taxon>Streptophyta</taxon>
        <taxon>Embryophyta</taxon>
        <taxon>Tracheophyta</taxon>
        <taxon>Spermatophyta</taxon>
        <taxon>Magnoliopsida</taxon>
        <taxon>eudicotyledons</taxon>
        <taxon>Gunneridae</taxon>
        <taxon>Pentapetalae</taxon>
        <taxon>asterids</taxon>
        <taxon>Cornales</taxon>
        <taxon>Nyssaceae</taxon>
        <taxon>Nyssa</taxon>
    </lineage>
</organism>
<sequence length="205" mass="22823">MAAARPWVSVVSHDSDTATDGAANTFPFPDVMRASIRPNIPTEPHQKFSRTVPTLIDFLSKAYCSCFSGHDHRLEYTLGWGIGPQTPYLNGSLFRKRIKPHIAKNPLTGFSTGDRDFRLEALNLSSEPQRQELNQDSGLVAPAGKKPDSYTASHMYRAFSSIFTKIGNIKLLGSLFPVDLFFLRFFLKISGVALDMTLNDLIKNN</sequence>
<accession>A0A5J5A5H9</accession>
<name>A0A5J5A5H9_9ASTE</name>
<dbReference type="EMBL" id="CM018046">
    <property type="protein sequence ID" value="KAA8525434.1"/>
    <property type="molecule type" value="Genomic_DNA"/>
</dbReference>
<evidence type="ECO:0000313" key="1">
    <source>
        <dbReference type="EMBL" id="KAA8525434.1"/>
    </source>
</evidence>
<dbReference type="OrthoDB" id="890529at2759"/>
<protein>
    <submittedName>
        <fullName evidence="1">Uncharacterized protein</fullName>
    </submittedName>
</protein>
<evidence type="ECO:0000313" key="2">
    <source>
        <dbReference type="Proteomes" id="UP000325577"/>
    </source>
</evidence>
<proteinExistence type="predicted"/>
<dbReference type="Proteomes" id="UP000325577">
    <property type="component" value="Linkage Group LG3"/>
</dbReference>
<dbReference type="AlphaFoldDB" id="A0A5J5A5H9"/>
<keyword evidence="2" id="KW-1185">Reference proteome</keyword>